<comment type="catalytic activity">
    <reaction evidence="10">
        <text>8-oxo-dGTP + H2O = 8-oxo-dGMP + diphosphate + H(+)</text>
        <dbReference type="Rhea" id="RHEA:31575"/>
        <dbReference type="ChEBI" id="CHEBI:15377"/>
        <dbReference type="ChEBI" id="CHEBI:15378"/>
        <dbReference type="ChEBI" id="CHEBI:33019"/>
        <dbReference type="ChEBI" id="CHEBI:63224"/>
        <dbReference type="ChEBI" id="CHEBI:77896"/>
        <dbReference type="EC" id="3.6.1.55"/>
    </reaction>
</comment>
<dbReference type="InterPro" id="IPR020476">
    <property type="entry name" value="Nudix_hydrolase"/>
</dbReference>
<evidence type="ECO:0000256" key="4">
    <source>
        <dbReference type="ARBA" id="ARBA00022705"/>
    </source>
</evidence>
<evidence type="ECO:0000256" key="3">
    <source>
        <dbReference type="ARBA" id="ARBA00022457"/>
    </source>
</evidence>
<evidence type="ECO:0000256" key="10">
    <source>
        <dbReference type="ARBA" id="ARBA00035861"/>
    </source>
</evidence>
<evidence type="ECO:0000256" key="2">
    <source>
        <dbReference type="ARBA" id="ARBA00005582"/>
    </source>
</evidence>
<dbReference type="InterPro" id="IPR000086">
    <property type="entry name" value="NUDIX_hydrolase_dom"/>
</dbReference>
<protein>
    <recommendedName>
        <fullName evidence="11">8-oxo-dGTP diphosphatase</fullName>
        <ecNumber evidence="11">3.6.1.55</ecNumber>
    </recommendedName>
</protein>
<dbReference type="CDD" id="cd03425">
    <property type="entry name" value="NUDIX_MutT_NudA_like"/>
    <property type="match status" value="1"/>
</dbReference>
<dbReference type="GO" id="GO:0006260">
    <property type="term" value="P:DNA replication"/>
    <property type="evidence" value="ECO:0007669"/>
    <property type="project" value="UniProtKB-KW"/>
</dbReference>
<dbReference type="EC" id="3.6.1.55" evidence="11"/>
<dbReference type="GO" id="GO:0044715">
    <property type="term" value="F:8-oxo-dGDP phosphatase activity"/>
    <property type="evidence" value="ECO:0007669"/>
    <property type="project" value="TreeGrafter"/>
</dbReference>
<evidence type="ECO:0000256" key="11">
    <source>
        <dbReference type="ARBA" id="ARBA00038905"/>
    </source>
</evidence>
<dbReference type="PANTHER" id="PTHR47707">
    <property type="entry name" value="8-OXO-DGTP DIPHOSPHATASE"/>
    <property type="match status" value="1"/>
</dbReference>
<dbReference type="KEGG" id="prt:AUC31_12310"/>
<comment type="cofactor">
    <cofactor evidence="1">
        <name>Mg(2+)</name>
        <dbReference type="ChEBI" id="CHEBI:18420"/>
    </cofactor>
</comment>
<dbReference type="RefSeq" id="WP_058382634.1">
    <property type="nucleotide sequence ID" value="NZ_CP013659.2"/>
</dbReference>
<dbReference type="GO" id="GO:0006281">
    <property type="term" value="P:DNA repair"/>
    <property type="evidence" value="ECO:0007669"/>
    <property type="project" value="UniProtKB-KW"/>
</dbReference>
<evidence type="ECO:0000256" key="6">
    <source>
        <dbReference type="ARBA" id="ARBA00022763"/>
    </source>
</evidence>
<evidence type="ECO:0000313" key="13">
    <source>
        <dbReference type="EMBL" id="ALS75931.1"/>
    </source>
</evidence>
<dbReference type="InterPro" id="IPR015797">
    <property type="entry name" value="NUDIX_hydrolase-like_dom_sf"/>
</dbReference>
<dbReference type="InterPro" id="IPR047127">
    <property type="entry name" value="MutT-like"/>
</dbReference>
<feature type="domain" description="Nudix hydrolase" evidence="12">
    <location>
        <begin position="3"/>
        <end position="127"/>
    </location>
</feature>
<keyword evidence="5" id="KW-0479">Metal-binding</keyword>
<dbReference type="PRINTS" id="PR00502">
    <property type="entry name" value="NUDIXFAMILY"/>
</dbReference>
<dbReference type="Pfam" id="PF00293">
    <property type="entry name" value="NUDIX"/>
    <property type="match status" value="1"/>
</dbReference>
<sequence length="132" mass="14944">MKKDIHVVGAVIIDNGRILCAKRGMEKSLPGLWEFPGGKIEQGETPQESLRREIQEEMHCEVEIGEQVEHTSYEYDFGIVHLQTYYCKLTKGTPVLTEHTEIKWLAAHELPSLDWAPADIPAIEKLAATFVN</sequence>
<dbReference type="Proteomes" id="UP000067683">
    <property type="component" value="Chromosome"/>
</dbReference>
<dbReference type="AlphaFoldDB" id="A0A0U2Z7W5"/>
<name>A0A0U2Z7W5_9BACL</name>
<comment type="similarity">
    <text evidence="2">Belongs to the Nudix hydrolase family.</text>
</comment>
<dbReference type="GO" id="GO:0035539">
    <property type="term" value="F:8-oxo-7,8-dihydrodeoxyguanosine triphosphate pyrophosphatase activity"/>
    <property type="evidence" value="ECO:0007669"/>
    <property type="project" value="UniProtKB-EC"/>
</dbReference>
<evidence type="ECO:0000256" key="9">
    <source>
        <dbReference type="ARBA" id="ARBA00023204"/>
    </source>
</evidence>
<organism evidence="13 14">
    <name type="scientific">Planococcus rifietoensis</name>
    <dbReference type="NCBI Taxonomy" id="200991"/>
    <lineage>
        <taxon>Bacteria</taxon>
        <taxon>Bacillati</taxon>
        <taxon>Bacillota</taxon>
        <taxon>Bacilli</taxon>
        <taxon>Bacillales</taxon>
        <taxon>Caryophanaceae</taxon>
        <taxon>Planococcus</taxon>
    </lineage>
</organism>
<keyword evidence="4" id="KW-0235">DNA replication</keyword>
<keyword evidence="3" id="KW-0515">Mutator protein</keyword>
<keyword evidence="9" id="KW-0234">DNA repair</keyword>
<dbReference type="OrthoDB" id="9810648at2"/>
<gene>
    <name evidence="13" type="ORF">AUC31_12310</name>
</gene>
<evidence type="ECO:0000313" key="14">
    <source>
        <dbReference type="Proteomes" id="UP000067683"/>
    </source>
</evidence>
<dbReference type="STRING" id="200991.AUC31_12310"/>
<dbReference type="GO" id="GO:0008413">
    <property type="term" value="F:8-oxo-7,8-dihydroguanosine triphosphate pyrophosphatase activity"/>
    <property type="evidence" value="ECO:0007669"/>
    <property type="project" value="TreeGrafter"/>
</dbReference>
<evidence type="ECO:0000259" key="12">
    <source>
        <dbReference type="PROSITE" id="PS51462"/>
    </source>
</evidence>
<evidence type="ECO:0000256" key="8">
    <source>
        <dbReference type="ARBA" id="ARBA00022842"/>
    </source>
</evidence>
<evidence type="ECO:0000256" key="5">
    <source>
        <dbReference type="ARBA" id="ARBA00022723"/>
    </source>
</evidence>
<dbReference type="GO" id="GO:0046872">
    <property type="term" value="F:metal ion binding"/>
    <property type="evidence" value="ECO:0007669"/>
    <property type="project" value="UniProtKB-KW"/>
</dbReference>
<dbReference type="Gene3D" id="3.90.79.10">
    <property type="entry name" value="Nucleoside Triphosphate Pyrophosphohydrolase"/>
    <property type="match status" value="1"/>
</dbReference>
<dbReference type="PROSITE" id="PS51462">
    <property type="entry name" value="NUDIX"/>
    <property type="match status" value="1"/>
</dbReference>
<accession>A0A0U2Z7W5</accession>
<evidence type="ECO:0000256" key="1">
    <source>
        <dbReference type="ARBA" id="ARBA00001946"/>
    </source>
</evidence>
<keyword evidence="14" id="KW-1185">Reference proteome</keyword>
<keyword evidence="6" id="KW-0227">DNA damage</keyword>
<dbReference type="GO" id="GO:0044716">
    <property type="term" value="F:8-oxo-GDP phosphatase activity"/>
    <property type="evidence" value="ECO:0007669"/>
    <property type="project" value="TreeGrafter"/>
</dbReference>
<keyword evidence="8" id="KW-0460">Magnesium</keyword>
<dbReference type="SUPFAM" id="SSF55811">
    <property type="entry name" value="Nudix"/>
    <property type="match status" value="1"/>
</dbReference>
<keyword evidence="7" id="KW-0378">Hydrolase</keyword>
<dbReference type="EMBL" id="CP013659">
    <property type="protein sequence ID" value="ALS75931.1"/>
    <property type="molecule type" value="Genomic_DNA"/>
</dbReference>
<evidence type="ECO:0000256" key="7">
    <source>
        <dbReference type="ARBA" id="ARBA00022801"/>
    </source>
</evidence>
<dbReference type="PANTHER" id="PTHR47707:SF1">
    <property type="entry name" value="NUDIX HYDROLASE FAMILY PROTEIN"/>
    <property type="match status" value="1"/>
</dbReference>
<reference evidence="13" key="1">
    <citation type="submission" date="2016-01" db="EMBL/GenBank/DDBJ databases">
        <title>Complete genome of Planococcus rifietoensis type strain M8.</title>
        <authorList>
            <person name="See-Too W.S."/>
        </authorList>
    </citation>
    <scope>NUCLEOTIDE SEQUENCE [LARGE SCALE GENOMIC DNA]</scope>
    <source>
        <strain evidence="13">M8</strain>
    </source>
</reference>
<proteinExistence type="inferred from homology"/>